<name>C8X329_DESRD</name>
<dbReference type="STRING" id="485915.Dret_1540"/>
<organism evidence="1 2">
    <name type="scientific">Desulfohalobium retbaense (strain ATCC 49708 / DSM 5692 / JCM 16813 / HR100)</name>
    <dbReference type="NCBI Taxonomy" id="485915"/>
    <lineage>
        <taxon>Bacteria</taxon>
        <taxon>Pseudomonadati</taxon>
        <taxon>Thermodesulfobacteriota</taxon>
        <taxon>Desulfovibrionia</taxon>
        <taxon>Desulfovibrionales</taxon>
        <taxon>Desulfohalobiaceae</taxon>
        <taxon>Desulfohalobium</taxon>
    </lineage>
</organism>
<dbReference type="OrthoDB" id="1825624at2"/>
<keyword evidence="2" id="KW-1185">Reference proteome</keyword>
<dbReference type="KEGG" id="drt:Dret_1540"/>
<evidence type="ECO:0000313" key="2">
    <source>
        <dbReference type="Proteomes" id="UP000001052"/>
    </source>
</evidence>
<reference evidence="1 2" key="2">
    <citation type="journal article" date="2010" name="Stand. Genomic Sci.">
        <title>Complete genome sequence of Desulfohalobium retbaense type strain (HR(100)).</title>
        <authorList>
            <person name="Spring S."/>
            <person name="Nolan M."/>
            <person name="Lapidus A."/>
            <person name="Glavina Del Rio T."/>
            <person name="Copeland A."/>
            <person name="Tice H."/>
            <person name="Cheng J.F."/>
            <person name="Lucas S."/>
            <person name="Land M."/>
            <person name="Chen F."/>
            <person name="Bruce D."/>
            <person name="Goodwin L."/>
            <person name="Pitluck S."/>
            <person name="Ivanova N."/>
            <person name="Mavromatis K."/>
            <person name="Mikhailova N."/>
            <person name="Pati A."/>
            <person name="Chen A."/>
            <person name="Palaniappan K."/>
            <person name="Hauser L."/>
            <person name="Chang Y.J."/>
            <person name="Jeffries C.D."/>
            <person name="Munk C."/>
            <person name="Kiss H."/>
            <person name="Chain P."/>
            <person name="Han C."/>
            <person name="Brettin T."/>
            <person name="Detter J.C."/>
            <person name="Schuler E."/>
            <person name="Goker M."/>
            <person name="Rohde M."/>
            <person name="Bristow J."/>
            <person name="Eisen J.A."/>
            <person name="Markowitz V."/>
            <person name="Hugenholtz P."/>
            <person name="Kyrpides N.C."/>
            <person name="Klenk H.P."/>
        </authorList>
    </citation>
    <scope>NUCLEOTIDE SEQUENCE [LARGE SCALE GENOMIC DNA]</scope>
    <source>
        <strain evidence="1 2">DSM 5692</strain>
    </source>
</reference>
<dbReference type="eggNOG" id="ENOG502ZB6I">
    <property type="taxonomic scope" value="Bacteria"/>
</dbReference>
<dbReference type="Pfam" id="PF19888">
    <property type="entry name" value="DUF6361"/>
    <property type="match status" value="1"/>
</dbReference>
<sequence>MASTFAWLDYCESERRKALDVIQAFGDQGTLDELGIGTTRDALSDLLFPGTSTIQTRAKYHLFIPWMYQELERECARGRLASQYAIEQEGRSKEVALIQALASSSDPVGTIGVEAKAKLRRLPSSVYWNGLGHWGIRLFSGTQDQYHESLALASEKCCNHAAANESEPFPSAWHPGLPPRPDDFPRQAEFALSFQQAEYLQDRVMARNPGTFLAFLVERGHPSTSIDFPWNHPQYAEVPLHLQDQLRHSRNFSEIIHGAALLYNLMLAEKLPSEKLQDDYRDGLSQWAAMIDGRRDELATWDLEALWSMAEADDPRVPEHSKRFIRDWRHLVMDKDDPAKIIENQQARVLLSNRERSLKKNLARLHNPRALELWSGKSGTDRLDFRWKVVQQLMEDIRRPLMGGEGYA</sequence>
<dbReference type="InterPro" id="IPR045941">
    <property type="entry name" value="DUF6361"/>
</dbReference>
<gene>
    <name evidence="1" type="ordered locus">Dret_1540</name>
</gene>
<reference evidence="2" key="1">
    <citation type="submission" date="2009-09" db="EMBL/GenBank/DDBJ databases">
        <title>The complete chromosome of Desulfohalobium retbaense DSM 5692.</title>
        <authorList>
            <consortium name="US DOE Joint Genome Institute (JGI-PGF)"/>
            <person name="Lucas S."/>
            <person name="Copeland A."/>
            <person name="Lapidus A."/>
            <person name="Glavina del Rio T."/>
            <person name="Dalin E."/>
            <person name="Tice H."/>
            <person name="Bruce D."/>
            <person name="Goodwin L."/>
            <person name="Pitluck S."/>
            <person name="Kyrpides N."/>
            <person name="Mavromatis K."/>
            <person name="Ivanova N."/>
            <person name="Mikhailova N."/>
            <person name="Munk A.C."/>
            <person name="Brettin T."/>
            <person name="Detter J.C."/>
            <person name="Han C."/>
            <person name="Tapia R."/>
            <person name="Larimer F."/>
            <person name="Land M."/>
            <person name="Hauser L."/>
            <person name="Markowitz V."/>
            <person name="Cheng J.-F."/>
            <person name="Hugenholtz P."/>
            <person name="Woyke T."/>
            <person name="Wu D."/>
            <person name="Spring S."/>
            <person name="Klenk H.-P."/>
            <person name="Eisen J.A."/>
        </authorList>
    </citation>
    <scope>NUCLEOTIDE SEQUENCE [LARGE SCALE GENOMIC DNA]</scope>
    <source>
        <strain evidence="2">DSM 5692</strain>
    </source>
</reference>
<dbReference type="Proteomes" id="UP000001052">
    <property type="component" value="Chromosome"/>
</dbReference>
<dbReference type="RefSeq" id="WP_015751971.1">
    <property type="nucleotide sequence ID" value="NC_013223.1"/>
</dbReference>
<proteinExistence type="predicted"/>
<evidence type="ECO:0000313" key="1">
    <source>
        <dbReference type="EMBL" id="ACV68826.1"/>
    </source>
</evidence>
<accession>C8X329</accession>
<protein>
    <submittedName>
        <fullName evidence="1">Uncharacterized protein</fullName>
    </submittedName>
</protein>
<dbReference type="AlphaFoldDB" id="C8X329"/>
<dbReference type="EMBL" id="CP001734">
    <property type="protein sequence ID" value="ACV68826.1"/>
    <property type="molecule type" value="Genomic_DNA"/>
</dbReference>
<dbReference type="HOGENOM" id="CLU_703606_0_0_7"/>